<sequence length="405" mass="47726">MAEGESEKMATVIEESPCLWTKLPRELQHKVLSYLPLRNLFQVRCVCKDWRYVIHRRGFRSMYDSMYSPEHPNPAICYVGSYYPSALEWSMYDYINKVWKKMRSFPAQTRVDQYLVDQSVYSVEGLLCLLLWKQEQKVRTHFPWLVWNPLTNKSKSLPPCKHKTVNRGTFFVHAFADEATKTYKILMAHNPKQHPYQYMETDTSLVTEIYDSATGAWRESPEYKLRLPLSPSFNQAPKRGMLCNGVIYFVTRTSNENVLLSYDIQNDQWHEEITDEECMEIFEWDGKVMTAMPLLADDFFMDENGYRISLFERSPATKRWVDTGIEIPFKIRNKFVEDEEGVEIAASGNHLAITGYTRDGSFRIAVYKKEEKYWRFPPTAAFSDKMRQARIEGLFQFKPRLDWVP</sequence>
<keyword evidence="1" id="KW-0677">Repeat</keyword>
<gene>
    <name evidence="3" type="ORF">KC19_1G152200</name>
</gene>
<dbReference type="OrthoDB" id="591557at2759"/>
<evidence type="ECO:0000313" key="3">
    <source>
        <dbReference type="EMBL" id="KAG0591130.1"/>
    </source>
</evidence>
<dbReference type="InterPro" id="IPR017451">
    <property type="entry name" value="F-box-assoc_interact_dom"/>
</dbReference>
<keyword evidence="4" id="KW-1185">Reference proteome</keyword>
<evidence type="ECO:0000313" key="4">
    <source>
        <dbReference type="Proteomes" id="UP000822688"/>
    </source>
</evidence>
<comment type="caution">
    <text evidence="3">The sequence shown here is derived from an EMBL/GenBank/DDBJ whole genome shotgun (WGS) entry which is preliminary data.</text>
</comment>
<dbReference type="InterPro" id="IPR001810">
    <property type="entry name" value="F-box_dom"/>
</dbReference>
<dbReference type="FunFam" id="1.20.1280.50:FF:000008">
    <property type="entry name" value="F-box only protein 6"/>
    <property type="match status" value="1"/>
</dbReference>
<proteinExistence type="predicted"/>
<feature type="domain" description="F-box" evidence="2">
    <location>
        <begin position="17"/>
        <end position="66"/>
    </location>
</feature>
<reference evidence="3" key="1">
    <citation type="submission" date="2020-06" db="EMBL/GenBank/DDBJ databases">
        <title>WGS assembly of Ceratodon purpureus strain R40.</title>
        <authorList>
            <person name="Carey S.B."/>
            <person name="Jenkins J."/>
            <person name="Shu S."/>
            <person name="Lovell J.T."/>
            <person name="Sreedasyam A."/>
            <person name="Maumus F."/>
            <person name="Tiley G.P."/>
            <person name="Fernandez-Pozo N."/>
            <person name="Barry K."/>
            <person name="Chen C."/>
            <person name="Wang M."/>
            <person name="Lipzen A."/>
            <person name="Daum C."/>
            <person name="Saski C.A."/>
            <person name="Payton A.C."/>
            <person name="Mcbreen J.C."/>
            <person name="Conrad R.E."/>
            <person name="Kollar L.M."/>
            <person name="Olsson S."/>
            <person name="Huttunen S."/>
            <person name="Landis J.B."/>
            <person name="Wickett N.J."/>
            <person name="Johnson M.G."/>
            <person name="Rensing S.A."/>
            <person name="Grimwood J."/>
            <person name="Schmutz J."/>
            <person name="Mcdaniel S.F."/>
        </authorList>
    </citation>
    <scope>NUCLEOTIDE SEQUENCE</scope>
    <source>
        <strain evidence="3">R40</strain>
    </source>
</reference>
<dbReference type="PANTHER" id="PTHR31672">
    <property type="entry name" value="BNACNNG10540D PROTEIN"/>
    <property type="match status" value="1"/>
</dbReference>
<dbReference type="NCBIfam" id="TIGR01640">
    <property type="entry name" value="F_box_assoc_1"/>
    <property type="match status" value="1"/>
</dbReference>
<organism evidence="3 4">
    <name type="scientific">Ceratodon purpureus</name>
    <name type="common">Fire moss</name>
    <name type="synonym">Dicranum purpureum</name>
    <dbReference type="NCBI Taxonomy" id="3225"/>
    <lineage>
        <taxon>Eukaryota</taxon>
        <taxon>Viridiplantae</taxon>
        <taxon>Streptophyta</taxon>
        <taxon>Embryophyta</taxon>
        <taxon>Bryophyta</taxon>
        <taxon>Bryophytina</taxon>
        <taxon>Bryopsida</taxon>
        <taxon>Dicranidae</taxon>
        <taxon>Pseudoditrichales</taxon>
        <taxon>Ditrichaceae</taxon>
        <taxon>Ceratodon</taxon>
    </lineage>
</organism>
<dbReference type="InterPro" id="IPR036047">
    <property type="entry name" value="F-box-like_dom_sf"/>
</dbReference>
<dbReference type="SMART" id="SM00256">
    <property type="entry name" value="FBOX"/>
    <property type="match status" value="1"/>
</dbReference>
<dbReference type="PROSITE" id="PS50181">
    <property type="entry name" value="FBOX"/>
    <property type="match status" value="1"/>
</dbReference>
<evidence type="ECO:0000256" key="1">
    <source>
        <dbReference type="ARBA" id="ARBA00022737"/>
    </source>
</evidence>
<name>A0A8T0J5D4_CERPU</name>
<dbReference type="CDD" id="cd09917">
    <property type="entry name" value="F-box_SF"/>
    <property type="match status" value="1"/>
</dbReference>
<dbReference type="InterPro" id="IPR006527">
    <property type="entry name" value="F-box-assoc_dom_typ1"/>
</dbReference>
<dbReference type="SUPFAM" id="SSF81383">
    <property type="entry name" value="F-box domain"/>
    <property type="match status" value="1"/>
</dbReference>
<dbReference type="Gene3D" id="1.20.1280.50">
    <property type="match status" value="1"/>
</dbReference>
<dbReference type="AlphaFoldDB" id="A0A8T0J5D4"/>
<dbReference type="InterPro" id="IPR050796">
    <property type="entry name" value="SCF_F-box_component"/>
</dbReference>
<dbReference type="EMBL" id="CM026421">
    <property type="protein sequence ID" value="KAG0591130.1"/>
    <property type="molecule type" value="Genomic_DNA"/>
</dbReference>
<accession>A0A8T0J5D4</accession>
<evidence type="ECO:0000259" key="2">
    <source>
        <dbReference type="PROSITE" id="PS50181"/>
    </source>
</evidence>
<dbReference type="Pfam" id="PF07734">
    <property type="entry name" value="FBA_1"/>
    <property type="match status" value="1"/>
</dbReference>
<dbReference type="Pfam" id="PF00646">
    <property type="entry name" value="F-box"/>
    <property type="match status" value="1"/>
</dbReference>
<dbReference type="Proteomes" id="UP000822688">
    <property type="component" value="Chromosome 1"/>
</dbReference>
<protein>
    <recommendedName>
        <fullName evidence="2">F-box domain-containing protein</fullName>
    </recommendedName>
</protein>